<gene>
    <name evidence="1" type="ordered locus">Ftrac_0525</name>
</gene>
<proteinExistence type="predicted"/>
<evidence type="ECO:0000313" key="1">
    <source>
        <dbReference type="EMBL" id="ADR20529.1"/>
    </source>
</evidence>
<dbReference type="STRING" id="643867.Ftrac_0525"/>
<dbReference type="Proteomes" id="UP000008720">
    <property type="component" value="Chromosome"/>
</dbReference>
<keyword evidence="2" id="KW-1185">Reference proteome</keyword>
<dbReference type="AlphaFoldDB" id="E4TPX2"/>
<evidence type="ECO:0000313" key="2">
    <source>
        <dbReference type="Proteomes" id="UP000008720"/>
    </source>
</evidence>
<accession>E4TPX2</accession>
<dbReference type="HOGENOM" id="CLU_3235803_0_0_10"/>
<dbReference type="EMBL" id="CP002349">
    <property type="protein sequence ID" value="ADR20529.1"/>
    <property type="molecule type" value="Genomic_DNA"/>
</dbReference>
<protein>
    <submittedName>
        <fullName evidence="1">Uncharacterized protein</fullName>
    </submittedName>
</protein>
<sequence>MLILYKFDLVLLWELNQSGLIYYYIKENVLLKIDYISRSFSFQ</sequence>
<name>E4TPX2_MARTH</name>
<organism evidence="1 2">
    <name type="scientific">Marivirga tractuosa (strain ATCC 23168 / DSM 4126 / NBRC 15989 / NCIMB 1408 / VKM B-1430 / H-43)</name>
    <name type="common">Microscilla tractuosa</name>
    <name type="synonym">Flexibacter tractuosus</name>
    <dbReference type="NCBI Taxonomy" id="643867"/>
    <lineage>
        <taxon>Bacteria</taxon>
        <taxon>Pseudomonadati</taxon>
        <taxon>Bacteroidota</taxon>
        <taxon>Cytophagia</taxon>
        <taxon>Cytophagales</taxon>
        <taxon>Marivirgaceae</taxon>
        <taxon>Marivirga</taxon>
    </lineage>
</organism>
<reference evidence="1 2" key="1">
    <citation type="journal article" date="2011" name="Stand. Genomic Sci.">
        <title>Complete genome sequence of Marivirga tractuosa type strain (H-43).</title>
        <authorList>
            <person name="Pagani I."/>
            <person name="Chertkov O."/>
            <person name="Lapidus A."/>
            <person name="Lucas S."/>
            <person name="Del Rio T.G."/>
            <person name="Tice H."/>
            <person name="Copeland A."/>
            <person name="Cheng J.F."/>
            <person name="Nolan M."/>
            <person name="Saunders E."/>
            <person name="Pitluck S."/>
            <person name="Held B."/>
            <person name="Goodwin L."/>
            <person name="Liolios K."/>
            <person name="Ovchinikova G."/>
            <person name="Ivanova N."/>
            <person name="Mavromatis K."/>
            <person name="Pati A."/>
            <person name="Chen A."/>
            <person name="Palaniappan K."/>
            <person name="Land M."/>
            <person name="Hauser L."/>
            <person name="Jeffries C.D."/>
            <person name="Detter J.C."/>
            <person name="Han C."/>
            <person name="Tapia R."/>
            <person name="Ngatchou-Djao O.D."/>
            <person name="Rohde M."/>
            <person name="Goker M."/>
            <person name="Spring S."/>
            <person name="Sikorski J."/>
            <person name="Woyke T."/>
            <person name="Bristow J."/>
            <person name="Eisen J.A."/>
            <person name="Markowitz V."/>
            <person name="Hugenholtz P."/>
            <person name="Klenk H.P."/>
            <person name="Kyrpides N.C."/>
        </authorList>
    </citation>
    <scope>NUCLEOTIDE SEQUENCE [LARGE SCALE GENOMIC DNA]</scope>
    <source>
        <strain evidence="2">ATCC 23168 / DSM 4126 / NBRC 15989 / NCIMB 1408 / VKM B-1430 / H-43</strain>
    </source>
</reference>
<dbReference type="KEGG" id="mtt:Ftrac_0525"/>